<dbReference type="PROSITE" id="PS51186">
    <property type="entry name" value="GNAT"/>
    <property type="match status" value="1"/>
</dbReference>
<keyword evidence="4 7" id="KW-0012">Acyltransferase</keyword>
<evidence type="ECO:0000256" key="1">
    <source>
        <dbReference type="ARBA" id="ARBA00022491"/>
    </source>
</evidence>
<proteinExistence type="predicted"/>
<evidence type="ECO:0000313" key="7">
    <source>
        <dbReference type="EMBL" id="WWP23989.1"/>
    </source>
</evidence>
<evidence type="ECO:0000256" key="2">
    <source>
        <dbReference type="ARBA" id="ARBA00022649"/>
    </source>
</evidence>
<dbReference type="SUPFAM" id="SSF55729">
    <property type="entry name" value="Acyl-CoA N-acyltransferases (Nat)"/>
    <property type="match status" value="1"/>
</dbReference>
<sequence length="178" mass="20690">MTDFLEENENYTLTHKIISIDDLAHLKNFKCGNGSMDLFLAVESYPSHIERESSTTVVYINDKLVGYYTLRHIKLSSLLTTITPEEDRDVLDIARLAVDIQLQGKYIGTAIMENILKMAVQLNERFIVLDALKEKWSWYAKKFDFEPLFESDIEGSGELVTMLIDLYDQDLIERYYDE</sequence>
<evidence type="ECO:0000259" key="6">
    <source>
        <dbReference type="PROSITE" id="PS51186"/>
    </source>
</evidence>
<dbReference type="EC" id="2.3.1.-" evidence="7"/>
<dbReference type="InterPro" id="IPR016181">
    <property type="entry name" value="Acyl_CoA_acyltransferase"/>
</dbReference>
<protein>
    <submittedName>
        <fullName evidence="7">GNAT family N-acetyltransferase</fullName>
        <ecNumber evidence="7">2.3.1.-</ecNumber>
    </submittedName>
</protein>
<evidence type="ECO:0000256" key="3">
    <source>
        <dbReference type="ARBA" id="ARBA00022679"/>
    </source>
</evidence>
<dbReference type="RefSeq" id="WP_165789822.1">
    <property type="nucleotide sequence ID" value="NZ_CP145893.1"/>
</dbReference>
<keyword evidence="1" id="KW-0678">Repressor</keyword>
<dbReference type="AlphaFoldDB" id="A0ABD8B3R4"/>
<keyword evidence="2" id="KW-1277">Toxin-antitoxin system</keyword>
<dbReference type="PANTHER" id="PTHR36449">
    <property type="entry name" value="ACETYLTRANSFERASE-RELATED"/>
    <property type="match status" value="1"/>
</dbReference>
<keyword evidence="3 7" id="KW-0808">Transferase</keyword>
<dbReference type="EMBL" id="CP145893">
    <property type="protein sequence ID" value="WWP23989.1"/>
    <property type="molecule type" value="Genomic_DNA"/>
</dbReference>
<dbReference type="CDD" id="cd04301">
    <property type="entry name" value="NAT_SF"/>
    <property type="match status" value="1"/>
</dbReference>
<geneLocation type="plasmid" evidence="7 8">
    <name>pY5S7-1</name>
</geneLocation>
<name>A0ABD8B3R4_PAEAM</name>
<accession>A0ABD8B3R4</accession>
<dbReference type="GO" id="GO:0016746">
    <property type="term" value="F:acyltransferase activity"/>
    <property type="evidence" value="ECO:0007669"/>
    <property type="project" value="UniProtKB-KW"/>
</dbReference>
<evidence type="ECO:0000256" key="4">
    <source>
        <dbReference type="ARBA" id="ARBA00023315"/>
    </source>
</evidence>
<dbReference type="PANTHER" id="PTHR36449:SF1">
    <property type="entry name" value="ACETYLTRANSFERASE"/>
    <property type="match status" value="1"/>
</dbReference>
<dbReference type="GeneID" id="93479894"/>
<dbReference type="InterPro" id="IPR000182">
    <property type="entry name" value="GNAT_dom"/>
</dbReference>
<dbReference type="Pfam" id="PF00583">
    <property type="entry name" value="Acetyltransf_1"/>
    <property type="match status" value="1"/>
</dbReference>
<keyword evidence="7" id="KW-0614">Plasmid</keyword>
<dbReference type="Proteomes" id="UP001364764">
    <property type="component" value="Plasmid pY5S7-1"/>
</dbReference>
<evidence type="ECO:0000313" key="8">
    <source>
        <dbReference type="Proteomes" id="UP001364764"/>
    </source>
</evidence>
<comment type="catalytic activity">
    <reaction evidence="5">
        <text>glycyl-tRNA(Gly) + acetyl-CoA = N-acetylglycyl-tRNA(Gly) + CoA + H(+)</text>
        <dbReference type="Rhea" id="RHEA:81867"/>
        <dbReference type="Rhea" id="RHEA-COMP:9683"/>
        <dbReference type="Rhea" id="RHEA-COMP:19766"/>
        <dbReference type="ChEBI" id="CHEBI:15378"/>
        <dbReference type="ChEBI" id="CHEBI:57287"/>
        <dbReference type="ChEBI" id="CHEBI:57288"/>
        <dbReference type="ChEBI" id="CHEBI:78522"/>
        <dbReference type="ChEBI" id="CHEBI:232036"/>
    </reaction>
</comment>
<evidence type="ECO:0000256" key="5">
    <source>
        <dbReference type="ARBA" id="ARBA00049880"/>
    </source>
</evidence>
<feature type="domain" description="N-acetyltransferase" evidence="6">
    <location>
        <begin position="13"/>
        <end position="178"/>
    </location>
</feature>
<reference evidence="7 8" key="1">
    <citation type="submission" date="2024-02" db="EMBL/GenBank/DDBJ databases">
        <title>Complete sequences of two Paenibacillus sp. strains and one Lysinibacillus strain isolated from the environment on STAA medium highlight biotechnological potential.</title>
        <authorList>
            <person name="Attere S.A."/>
            <person name="Piche L.C."/>
            <person name="Intertaglia L."/>
            <person name="Lami R."/>
            <person name="Charette S.J."/>
            <person name="Vincent A.T."/>
        </authorList>
    </citation>
    <scope>NUCLEOTIDE SEQUENCE [LARGE SCALE GENOMIC DNA]</scope>
    <source>
        <strain evidence="7 8">Y5S-7</strain>
        <plasmid evidence="7 8">pY5S7-1</plasmid>
    </source>
</reference>
<dbReference type="Gene3D" id="3.40.630.30">
    <property type="match status" value="1"/>
</dbReference>
<organism evidence="7 8">
    <name type="scientific">Paenibacillus amylolyticus</name>
    <dbReference type="NCBI Taxonomy" id="1451"/>
    <lineage>
        <taxon>Bacteria</taxon>
        <taxon>Bacillati</taxon>
        <taxon>Bacillota</taxon>
        <taxon>Bacilli</taxon>
        <taxon>Bacillales</taxon>
        <taxon>Paenibacillaceae</taxon>
        <taxon>Paenibacillus</taxon>
    </lineage>
</organism>
<gene>
    <name evidence="7" type="ORF">V6668_30475</name>
</gene>